<dbReference type="PROSITE" id="PS51257">
    <property type="entry name" value="PROKAR_LIPOPROTEIN"/>
    <property type="match status" value="1"/>
</dbReference>
<dbReference type="Pfam" id="PF07859">
    <property type="entry name" value="Abhydrolase_3"/>
    <property type="match status" value="1"/>
</dbReference>
<sequence length="317" mass="36668">MKKIIFIFSTLAIVSCSSITTTLLKTTNFIYRGEKETFLKIGRTGAYYELPWKHKSDITHETILYNGNVKLELIKKTEKKNDSVIYYAHGGAFIYPLSNIYRNLAEFMLNINDNYDIIFVDYRQLPYSFYPSGHDDYDNGLEYAFENYKNVYTFGDSAGGNLIVSTLLKRRDEKRRLPDAVVLLSPFLDISNTLESRKTNVKTDLLIGSSVENYDLSKLLKDNEYFKYEKDKKHPYISPVFGDFNGFPPTYIEVNNGELLYDDSKIVKEKLDSENIENKFVTVDGLYHVYHLLRSSEATTSIKSIFDFLDEKRLGGK</sequence>
<gene>
    <name evidence="3" type="ordered locus">Smon_0084</name>
</gene>
<dbReference type="GO" id="GO:0016787">
    <property type="term" value="F:hydrolase activity"/>
    <property type="evidence" value="ECO:0007669"/>
    <property type="project" value="UniProtKB-KW"/>
</dbReference>
<evidence type="ECO:0000313" key="3">
    <source>
        <dbReference type="EMBL" id="ACZ00581.1"/>
    </source>
</evidence>
<dbReference type="RefSeq" id="WP_012858139.1">
    <property type="nucleotide sequence ID" value="NC_013515.1"/>
</dbReference>
<dbReference type="InterPro" id="IPR029058">
    <property type="entry name" value="AB_hydrolase_fold"/>
</dbReference>
<dbReference type="OrthoDB" id="9815425at2"/>
<dbReference type="HOGENOM" id="CLU_012494_13_1_0"/>
<dbReference type="PANTHER" id="PTHR48081">
    <property type="entry name" value="AB HYDROLASE SUPERFAMILY PROTEIN C4A8.06C"/>
    <property type="match status" value="1"/>
</dbReference>
<dbReference type="KEGG" id="smf:Smon_0084"/>
<dbReference type="eggNOG" id="COG0657">
    <property type="taxonomic scope" value="Bacteria"/>
</dbReference>
<organism evidence="3 4">
    <name type="scientific">Streptobacillus moniliformis (strain ATCC 14647 / DSM 12112 / NCTC 10651 / 9901)</name>
    <dbReference type="NCBI Taxonomy" id="519441"/>
    <lineage>
        <taxon>Bacteria</taxon>
        <taxon>Fusobacteriati</taxon>
        <taxon>Fusobacteriota</taxon>
        <taxon>Fusobacteriia</taxon>
        <taxon>Fusobacteriales</taxon>
        <taxon>Leptotrichiaceae</taxon>
        <taxon>Streptobacillus</taxon>
    </lineage>
</organism>
<dbReference type="STRING" id="519441.Smon_0084"/>
<dbReference type="Gene3D" id="3.40.50.1820">
    <property type="entry name" value="alpha/beta hydrolase"/>
    <property type="match status" value="1"/>
</dbReference>
<dbReference type="EMBL" id="CP001779">
    <property type="protein sequence ID" value="ACZ00581.1"/>
    <property type="molecule type" value="Genomic_DNA"/>
</dbReference>
<protein>
    <submittedName>
        <fullName evidence="3">Alpha/beta hydrolase fold-3 domain protein</fullName>
    </submittedName>
</protein>
<evidence type="ECO:0000313" key="4">
    <source>
        <dbReference type="Proteomes" id="UP000002072"/>
    </source>
</evidence>
<dbReference type="InterPro" id="IPR013094">
    <property type="entry name" value="AB_hydrolase_3"/>
</dbReference>
<keyword evidence="1 3" id="KW-0378">Hydrolase</keyword>
<dbReference type="Proteomes" id="UP000002072">
    <property type="component" value="Chromosome"/>
</dbReference>
<dbReference type="PANTHER" id="PTHR48081:SF8">
    <property type="entry name" value="ALPHA_BETA HYDROLASE FOLD-3 DOMAIN-CONTAINING PROTEIN-RELATED"/>
    <property type="match status" value="1"/>
</dbReference>
<feature type="domain" description="Alpha/beta hydrolase fold-3" evidence="2">
    <location>
        <begin position="86"/>
        <end position="291"/>
    </location>
</feature>
<keyword evidence="4" id="KW-1185">Reference proteome</keyword>
<name>D1AWA5_STRM9</name>
<dbReference type="InterPro" id="IPR050300">
    <property type="entry name" value="GDXG_lipolytic_enzyme"/>
</dbReference>
<dbReference type="GeneID" id="29673724"/>
<dbReference type="SUPFAM" id="SSF53474">
    <property type="entry name" value="alpha/beta-Hydrolases"/>
    <property type="match status" value="1"/>
</dbReference>
<evidence type="ECO:0000256" key="1">
    <source>
        <dbReference type="ARBA" id="ARBA00022801"/>
    </source>
</evidence>
<evidence type="ECO:0000259" key="2">
    <source>
        <dbReference type="Pfam" id="PF07859"/>
    </source>
</evidence>
<dbReference type="AlphaFoldDB" id="D1AWA5"/>
<reference evidence="3 4" key="1">
    <citation type="journal article" date="2009" name="Stand. Genomic Sci.">
        <title>Complete genome sequence of Streptobacillus moniliformis type strain (9901T).</title>
        <authorList>
            <person name="Nolan M."/>
            <person name="Gronow S."/>
            <person name="Lapidus A."/>
            <person name="Ivanova N."/>
            <person name="Copeland A."/>
            <person name="Lucas S."/>
            <person name="Del Rio T.G."/>
            <person name="Chen F."/>
            <person name="Tice H."/>
            <person name="Pitluck S."/>
            <person name="Cheng J.F."/>
            <person name="Sims D."/>
            <person name="Meincke L."/>
            <person name="Bruce D."/>
            <person name="Goodwin L."/>
            <person name="Brettin T."/>
            <person name="Han C."/>
            <person name="Detter J.C."/>
            <person name="Ovchinikova G."/>
            <person name="Pati A."/>
            <person name="Mavromatis K."/>
            <person name="Mikhailova N."/>
            <person name="Chen A."/>
            <person name="Palaniappan K."/>
            <person name="Land M."/>
            <person name="Hauser L."/>
            <person name="Chang Y.J."/>
            <person name="Jeffries C.D."/>
            <person name="Rohde M."/>
            <person name="Sproer C."/>
            <person name="Goker M."/>
            <person name="Bristow J."/>
            <person name="Eisen J.A."/>
            <person name="Markowitz V."/>
            <person name="Hugenholtz P."/>
            <person name="Kyrpides N.C."/>
            <person name="Klenk H.P."/>
            <person name="Chain P."/>
        </authorList>
    </citation>
    <scope>NUCLEOTIDE SEQUENCE [LARGE SCALE GENOMIC DNA]</scope>
    <source>
        <strain evidence="4">ATCC 14647 / DSM 12112 / NCTC 10651 / 9901</strain>
    </source>
</reference>
<proteinExistence type="predicted"/>
<accession>D1AWA5</accession>